<evidence type="ECO:0000256" key="1">
    <source>
        <dbReference type="ARBA" id="ARBA00022729"/>
    </source>
</evidence>
<dbReference type="InterPro" id="IPR038606">
    <property type="entry name" value="To_sf"/>
</dbReference>
<comment type="similarity">
    <text evidence="3">Belongs to the TO family.</text>
</comment>
<keyword evidence="6" id="KW-1185">Reference proteome</keyword>
<evidence type="ECO:0000313" key="5">
    <source>
        <dbReference type="EnsemblMetazoa" id="MDOA013098-PA"/>
    </source>
</evidence>
<name>A0A1I8N9Z5_MUSDO</name>
<dbReference type="OrthoDB" id="8175281at2759"/>
<dbReference type="PANTHER" id="PTHR11008">
    <property type="entry name" value="PROTEIN TAKEOUT-LIKE PROTEIN"/>
    <property type="match status" value="1"/>
</dbReference>
<reference evidence="7" key="2">
    <citation type="submission" date="2025-04" db="UniProtKB">
        <authorList>
            <consortium name="RefSeq"/>
        </authorList>
    </citation>
    <scope>IDENTIFICATION</scope>
    <source>
        <strain evidence="7">Aabys</strain>
    </source>
</reference>
<dbReference type="KEGG" id="mde:101897397"/>
<dbReference type="PANTHER" id="PTHR11008:SF25">
    <property type="entry name" value="IP09473P-RELATED"/>
    <property type="match status" value="1"/>
</dbReference>
<accession>A0A1I8N9Z5</accession>
<sequence length="259" mass="28767">MEISMKLCFIVVFTWISMTQVMGAKILPEKPSFLTICKRSDPEFGTCFAKNLQAAFFEWKSGVPGLKSIRSLDPLHFKRVTIKQGDQGNPISINMELEKAALAGLGGTAIDDVGSNGNTLDMKLKITIPSFKLTGDYKLQGNILSLALNSQGKAVITFDNAVLILNVQFKLNERNGYEFADVDKFQLDWIENGGIQFHFNNLFNGDKALEDGALALLNANWSTLFDVLRPSLSQTNQVVVKDIITKIFAYVPANYLMEE</sequence>
<dbReference type="FunFam" id="3.15.10.30:FF:000001">
    <property type="entry name" value="Takeout-like protein 1"/>
    <property type="match status" value="1"/>
</dbReference>
<dbReference type="eggNOG" id="ENOG502RXKT">
    <property type="taxonomic scope" value="Eukaryota"/>
</dbReference>
<evidence type="ECO:0000256" key="2">
    <source>
        <dbReference type="ARBA" id="ARBA00023108"/>
    </source>
</evidence>
<keyword evidence="2" id="KW-0090">Biological rhythms</keyword>
<proteinExistence type="inferred from homology"/>
<dbReference type="EnsemblMetazoa" id="MDOA013098-RA">
    <property type="protein sequence ID" value="MDOA013098-PA"/>
    <property type="gene ID" value="MDOA013098"/>
</dbReference>
<dbReference type="AlphaFoldDB" id="A0A1I8N9Z5"/>
<dbReference type="VEuPathDB" id="VectorBase:MDOA013098"/>
<feature type="chain" id="PRO_5044561430" evidence="4">
    <location>
        <begin position="24"/>
        <end position="259"/>
    </location>
</feature>
<dbReference type="STRING" id="7370.A0A1I8N9Z5"/>
<dbReference type="Proteomes" id="UP001652621">
    <property type="component" value="Unplaced"/>
</dbReference>
<keyword evidence="1 4" id="KW-0732">Signal</keyword>
<dbReference type="GO" id="GO:0007623">
    <property type="term" value="P:circadian rhythm"/>
    <property type="evidence" value="ECO:0007669"/>
    <property type="project" value="UniProtKB-ARBA"/>
</dbReference>
<gene>
    <name evidence="5" type="primary">101897397</name>
    <name evidence="7" type="synonym">LOC101897397</name>
</gene>
<dbReference type="VEuPathDB" id="VectorBase:MDOMA2_011897"/>
<evidence type="ECO:0000256" key="4">
    <source>
        <dbReference type="SAM" id="SignalP"/>
    </source>
</evidence>
<protein>
    <submittedName>
        <fullName evidence="7">Protein takeout-like</fullName>
    </submittedName>
</protein>
<dbReference type="InterPro" id="IPR010562">
    <property type="entry name" value="Haemolymph_juvenile_hormone-bd"/>
</dbReference>
<dbReference type="SMART" id="SM00700">
    <property type="entry name" value="JHBP"/>
    <property type="match status" value="1"/>
</dbReference>
<evidence type="ECO:0000313" key="6">
    <source>
        <dbReference type="Proteomes" id="UP001652621"/>
    </source>
</evidence>
<evidence type="ECO:0000313" key="7">
    <source>
        <dbReference type="RefSeq" id="XP_005180367.1"/>
    </source>
</evidence>
<feature type="signal peptide" evidence="4">
    <location>
        <begin position="1"/>
        <end position="23"/>
    </location>
</feature>
<dbReference type="RefSeq" id="XP_005180367.1">
    <property type="nucleotide sequence ID" value="XM_005180310.3"/>
</dbReference>
<dbReference type="Pfam" id="PF06585">
    <property type="entry name" value="JHBP"/>
    <property type="match status" value="1"/>
</dbReference>
<organism evidence="5">
    <name type="scientific">Musca domestica</name>
    <name type="common">House fly</name>
    <dbReference type="NCBI Taxonomy" id="7370"/>
    <lineage>
        <taxon>Eukaryota</taxon>
        <taxon>Metazoa</taxon>
        <taxon>Ecdysozoa</taxon>
        <taxon>Arthropoda</taxon>
        <taxon>Hexapoda</taxon>
        <taxon>Insecta</taxon>
        <taxon>Pterygota</taxon>
        <taxon>Neoptera</taxon>
        <taxon>Endopterygota</taxon>
        <taxon>Diptera</taxon>
        <taxon>Brachycera</taxon>
        <taxon>Muscomorpha</taxon>
        <taxon>Muscoidea</taxon>
        <taxon>Muscidae</taxon>
        <taxon>Musca</taxon>
    </lineage>
</organism>
<dbReference type="GO" id="GO:0005615">
    <property type="term" value="C:extracellular space"/>
    <property type="evidence" value="ECO:0007669"/>
    <property type="project" value="TreeGrafter"/>
</dbReference>
<reference evidence="5" key="1">
    <citation type="submission" date="2020-05" db="UniProtKB">
        <authorList>
            <consortium name="EnsemblMetazoa"/>
        </authorList>
    </citation>
    <scope>IDENTIFICATION</scope>
    <source>
        <strain evidence="5">Aabys</strain>
    </source>
</reference>
<dbReference type="Gene3D" id="3.15.10.30">
    <property type="entry name" value="Haemolymph juvenile hormone binding protein"/>
    <property type="match status" value="1"/>
</dbReference>
<dbReference type="GeneID" id="101897397"/>
<evidence type="ECO:0000256" key="3">
    <source>
        <dbReference type="ARBA" id="ARBA00060902"/>
    </source>
</evidence>